<dbReference type="AlphaFoldDB" id="A0A2M8DQ05"/>
<name>A0A2M8DQ05_9BACT</name>
<evidence type="ECO:0000313" key="2">
    <source>
        <dbReference type="EMBL" id="PJC00990.1"/>
    </source>
</evidence>
<dbReference type="InterPro" id="IPR036515">
    <property type="entry name" value="Transposase_17_sf"/>
</dbReference>
<sequence length="155" mass="17946">MRKENPVRYSSAVGEAWMHCEFKVKYCHNIFDDEIYREGLRTLLAEAADEAEIPIGEVGFDNNHVHLMADIGLYDRPTVAKLLRGPTAKRFFEYFPELKRPKQEGGLFWDSGLWNPSYYIGSPRNMQSTINYIRRQKYGVWGIGGEQRTLSSFTS</sequence>
<dbReference type="GO" id="GO:0006313">
    <property type="term" value="P:DNA transposition"/>
    <property type="evidence" value="ECO:0007669"/>
    <property type="project" value="InterPro"/>
</dbReference>
<comment type="caution">
    <text evidence="2">The sequence shown here is derived from an EMBL/GenBank/DDBJ whole genome shotgun (WGS) entry which is preliminary data.</text>
</comment>
<organism evidence="2 3">
    <name type="scientific">Candidatus Komeilibacteria bacterium CG_4_9_14_0_8_um_filter_36_9</name>
    <dbReference type="NCBI Taxonomy" id="1974473"/>
    <lineage>
        <taxon>Bacteria</taxon>
        <taxon>Candidatus Komeiliibacteriota</taxon>
    </lineage>
</organism>
<dbReference type="GO" id="GO:0003677">
    <property type="term" value="F:DNA binding"/>
    <property type="evidence" value="ECO:0007669"/>
    <property type="project" value="InterPro"/>
</dbReference>
<feature type="domain" description="Transposase IS200-like" evidence="1">
    <location>
        <begin position="13"/>
        <end position="136"/>
    </location>
</feature>
<dbReference type="PANTHER" id="PTHR33360">
    <property type="entry name" value="TRANSPOSASE FOR INSERTION SEQUENCE ELEMENT IS200"/>
    <property type="match status" value="1"/>
</dbReference>
<evidence type="ECO:0000259" key="1">
    <source>
        <dbReference type="SMART" id="SM01321"/>
    </source>
</evidence>
<dbReference type="Proteomes" id="UP000230136">
    <property type="component" value="Unassembled WGS sequence"/>
</dbReference>
<protein>
    <recommendedName>
        <fullName evidence="1">Transposase IS200-like domain-containing protein</fullName>
    </recommendedName>
</protein>
<accession>A0A2M8DQ05</accession>
<evidence type="ECO:0000313" key="3">
    <source>
        <dbReference type="Proteomes" id="UP000230136"/>
    </source>
</evidence>
<dbReference type="Pfam" id="PF01797">
    <property type="entry name" value="Y1_Tnp"/>
    <property type="match status" value="1"/>
</dbReference>
<dbReference type="GO" id="GO:0004803">
    <property type="term" value="F:transposase activity"/>
    <property type="evidence" value="ECO:0007669"/>
    <property type="project" value="InterPro"/>
</dbReference>
<proteinExistence type="predicted"/>
<dbReference type="EMBL" id="PFSY01000213">
    <property type="protein sequence ID" value="PJC00990.1"/>
    <property type="molecule type" value="Genomic_DNA"/>
</dbReference>
<reference evidence="3" key="1">
    <citation type="submission" date="2017-09" db="EMBL/GenBank/DDBJ databases">
        <title>Depth-based differentiation of microbial function through sediment-hosted aquifers and enrichment of novel symbionts in the deep terrestrial subsurface.</title>
        <authorList>
            <person name="Probst A.J."/>
            <person name="Ladd B."/>
            <person name="Jarett J.K."/>
            <person name="Geller-Mcgrath D.E."/>
            <person name="Sieber C.M.K."/>
            <person name="Emerson J.B."/>
            <person name="Anantharaman K."/>
            <person name="Thomas B.C."/>
            <person name="Malmstrom R."/>
            <person name="Stieglmeier M."/>
            <person name="Klingl A."/>
            <person name="Woyke T."/>
            <person name="Ryan C.M."/>
            <person name="Banfield J.F."/>
        </authorList>
    </citation>
    <scope>NUCLEOTIDE SEQUENCE [LARGE SCALE GENOMIC DNA]</scope>
</reference>
<gene>
    <name evidence="2" type="ORF">CO073_04655</name>
</gene>
<dbReference type="SMART" id="SM01321">
    <property type="entry name" value="Y1_Tnp"/>
    <property type="match status" value="1"/>
</dbReference>
<dbReference type="SUPFAM" id="SSF143422">
    <property type="entry name" value="Transposase IS200-like"/>
    <property type="match status" value="1"/>
</dbReference>
<dbReference type="PANTHER" id="PTHR33360:SF2">
    <property type="entry name" value="TRANSPOSASE FOR INSERTION SEQUENCE ELEMENT IS200"/>
    <property type="match status" value="1"/>
</dbReference>
<dbReference type="Gene3D" id="3.30.70.1290">
    <property type="entry name" value="Transposase IS200-like"/>
    <property type="match status" value="1"/>
</dbReference>
<dbReference type="InterPro" id="IPR002686">
    <property type="entry name" value="Transposase_17"/>
</dbReference>